<evidence type="ECO:0000313" key="2">
    <source>
        <dbReference type="Proteomes" id="UP001449178"/>
    </source>
</evidence>
<proteinExistence type="predicted"/>
<dbReference type="RefSeq" id="WP_245601145.1">
    <property type="nucleotide sequence ID" value="NZ_AZOD01000009.1"/>
</dbReference>
<evidence type="ECO:0000313" key="1">
    <source>
        <dbReference type="EMBL" id="WZW87031.1"/>
    </source>
</evidence>
<reference evidence="1 2" key="1">
    <citation type="submission" date="2024-03" db="EMBL/GenBank/DDBJ databases">
        <title>Complete Genome Sequence and Annotation of Ignatzschineria larvae DSM 13226.</title>
        <authorList>
            <person name="Cantrell E."/>
            <person name="Burcham Z.M."/>
        </authorList>
    </citation>
    <scope>NUCLEOTIDE SEQUENCE [LARGE SCALE GENOMIC DNA]</scope>
    <source>
        <strain evidence="1 2">DSM 13226</strain>
    </source>
</reference>
<protein>
    <recommendedName>
        <fullName evidence="3">DUF4177 domain-containing protein</fullName>
    </recommendedName>
</protein>
<gene>
    <name evidence="1" type="ORF">WMO13_06505</name>
</gene>
<dbReference type="EMBL" id="CP150637">
    <property type="protein sequence ID" value="WZW87031.1"/>
    <property type="molecule type" value="Genomic_DNA"/>
</dbReference>
<sequence length="85" mass="9879">MAKYTYKMVQIAPMLSINEKDRKGNELAQYLERVVNEHAVEGWEFDRVDTFTEEIIAKPGCFGGKSEDLKKQRSSYVASFRKEIE</sequence>
<accession>A0ABZ3BWY6</accession>
<name>A0ABZ3BWY6_9GAMM</name>
<dbReference type="Proteomes" id="UP001449178">
    <property type="component" value="Chromosome"/>
</dbReference>
<evidence type="ECO:0008006" key="3">
    <source>
        <dbReference type="Google" id="ProtNLM"/>
    </source>
</evidence>
<organism evidence="1 2">
    <name type="scientific">Ignatzschineria larvae DSM 13226</name>
    <dbReference type="NCBI Taxonomy" id="1111732"/>
    <lineage>
        <taxon>Bacteria</taxon>
        <taxon>Pseudomonadati</taxon>
        <taxon>Pseudomonadota</taxon>
        <taxon>Gammaproteobacteria</taxon>
        <taxon>Cardiobacteriales</taxon>
        <taxon>Ignatzschineriaceae</taxon>
        <taxon>Ignatzschineria</taxon>
    </lineage>
</organism>
<keyword evidence="2" id="KW-1185">Reference proteome</keyword>